<dbReference type="AlphaFoldDB" id="A0A318Z686"/>
<gene>
    <name evidence="2" type="ORF">BP01DRAFT_385304</name>
</gene>
<accession>A0A318Z686</accession>
<sequence>MSSGNKQTQKPSNETISSLSPGNLSQIPDDTSGSMVERFKQAPAADEPYFAQARMQDRSQHISRLSSQLEEAEKALRKS</sequence>
<reference evidence="2 3" key="1">
    <citation type="submission" date="2016-12" db="EMBL/GenBank/DDBJ databases">
        <title>The genomes of Aspergillus section Nigri reveals drivers in fungal speciation.</title>
        <authorList>
            <consortium name="DOE Joint Genome Institute"/>
            <person name="Vesth T.C."/>
            <person name="Nybo J."/>
            <person name="Theobald S."/>
            <person name="Brandl J."/>
            <person name="Frisvad J.C."/>
            <person name="Nielsen K.F."/>
            <person name="Lyhne E.K."/>
            <person name="Kogle M.E."/>
            <person name="Kuo A."/>
            <person name="Riley R."/>
            <person name="Clum A."/>
            <person name="Nolan M."/>
            <person name="Lipzen A."/>
            <person name="Salamov A."/>
            <person name="Henrissat B."/>
            <person name="Wiebenga A."/>
            <person name="De Vries R.P."/>
            <person name="Grigoriev I.V."/>
            <person name="Mortensen U.H."/>
            <person name="Andersen M.R."/>
            <person name="Baker S.E."/>
        </authorList>
    </citation>
    <scope>NUCLEOTIDE SEQUENCE [LARGE SCALE GENOMIC DNA]</scope>
    <source>
        <strain evidence="2 3">JOP 1030-1</strain>
    </source>
</reference>
<keyword evidence="3" id="KW-1185">Reference proteome</keyword>
<feature type="compositionally biased region" description="Polar residues" evidence="1">
    <location>
        <begin position="1"/>
        <end position="34"/>
    </location>
</feature>
<organism evidence="2 3">
    <name type="scientific">Aspergillus saccharolyticus JOP 1030-1</name>
    <dbReference type="NCBI Taxonomy" id="1450539"/>
    <lineage>
        <taxon>Eukaryota</taxon>
        <taxon>Fungi</taxon>
        <taxon>Dikarya</taxon>
        <taxon>Ascomycota</taxon>
        <taxon>Pezizomycotina</taxon>
        <taxon>Eurotiomycetes</taxon>
        <taxon>Eurotiomycetidae</taxon>
        <taxon>Eurotiales</taxon>
        <taxon>Aspergillaceae</taxon>
        <taxon>Aspergillus</taxon>
        <taxon>Aspergillus subgen. Circumdati</taxon>
    </lineage>
</organism>
<feature type="region of interest" description="Disordered" evidence="1">
    <location>
        <begin position="1"/>
        <end position="79"/>
    </location>
</feature>
<proteinExistence type="predicted"/>
<evidence type="ECO:0000313" key="3">
    <source>
        <dbReference type="Proteomes" id="UP000248349"/>
    </source>
</evidence>
<protein>
    <submittedName>
        <fullName evidence="2">Uncharacterized protein</fullName>
    </submittedName>
</protein>
<evidence type="ECO:0000256" key="1">
    <source>
        <dbReference type="SAM" id="MobiDB-lite"/>
    </source>
</evidence>
<dbReference type="RefSeq" id="XP_025428628.1">
    <property type="nucleotide sequence ID" value="XM_025577580.1"/>
</dbReference>
<dbReference type="EMBL" id="KZ821250">
    <property type="protein sequence ID" value="PYH42646.1"/>
    <property type="molecule type" value="Genomic_DNA"/>
</dbReference>
<dbReference type="Proteomes" id="UP000248349">
    <property type="component" value="Unassembled WGS sequence"/>
</dbReference>
<name>A0A318Z686_9EURO</name>
<dbReference type="GeneID" id="37078809"/>
<evidence type="ECO:0000313" key="2">
    <source>
        <dbReference type="EMBL" id="PYH42646.1"/>
    </source>
</evidence>
<dbReference type="OrthoDB" id="4501485at2759"/>